<dbReference type="SUPFAM" id="SSF53335">
    <property type="entry name" value="S-adenosyl-L-methionine-dependent methyltransferases"/>
    <property type="match status" value="1"/>
</dbReference>
<protein>
    <recommendedName>
        <fullName evidence="7">O-methyltransferase</fullName>
    </recommendedName>
</protein>
<dbReference type="GO" id="GO:0008757">
    <property type="term" value="F:S-adenosylmethionine-dependent methyltransferase activity"/>
    <property type="evidence" value="ECO:0007669"/>
    <property type="project" value="TreeGrafter"/>
</dbReference>
<dbReference type="EMBL" id="PJQL01000956">
    <property type="protein sequence ID" value="RCH91535.1"/>
    <property type="molecule type" value="Genomic_DNA"/>
</dbReference>
<dbReference type="PANTHER" id="PTHR10509:SF14">
    <property type="entry name" value="CAFFEOYL-COA O-METHYLTRANSFERASE 3-RELATED"/>
    <property type="match status" value="1"/>
</dbReference>
<comment type="similarity">
    <text evidence="4">Belongs to the class I-like SAM-binding methyltransferase superfamily. Cation-dependent O-methyltransferase family.</text>
</comment>
<evidence type="ECO:0000313" key="6">
    <source>
        <dbReference type="Proteomes" id="UP000252139"/>
    </source>
</evidence>
<dbReference type="PROSITE" id="PS51682">
    <property type="entry name" value="SAM_OMT_I"/>
    <property type="match status" value="1"/>
</dbReference>
<accession>A0A367JNS2</accession>
<dbReference type="InterPro" id="IPR002935">
    <property type="entry name" value="SAM_O-MeTrfase"/>
</dbReference>
<reference evidence="5 6" key="1">
    <citation type="journal article" date="2018" name="G3 (Bethesda)">
        <title>Phylogenetic and Phylogenomic Definition of Rhizopus Species.</title>
        <authorList>
            <person name="Gryganskyi A.P."/>
            <person name="Golan J."/>
            <person name="Dolatabadi S."/>
            <person name="Mondo S."/>
            <person name="Robb S."/>
            <person name="Idnurm A."/>
            <person name="Muszewska A."/>
            <person name="Steczkiewicz K."/>
            <person name="Masonjones S."/>
            <person name="Liao H.L."/>
            <person name="Gajdeczka M.T."/>
            <person name="Anike F."/>
            <person name="Vuek A."/>
            <person name="Anishchenko I.M."/>
            <person name="Voigt K."/>
            <person name="de Hoog G.S."/>
            <person name="Smith M.E."/>
            <person name="Heitman J."/>
            <person name="Vilgalys R."/>
            <person name="Stajich J.E."/>
        </authorList>
    </citation>
    <scope>NUCLEOTIDE SEQUENCE [LARGE SCALE GENOMIC DNA]</scope>
    <source>
        <strain evidence="5 6">CBS 357.93</strain>
    </source>
</reference>
<dbReference type="Pfam" id="PF01596">
    <property type="entry name" value="Methyltransf_3"/>
    <property type="match status" value="1"/>
</dbReference>
<evidence type="ECO:0000256" key="3">
    <source>
        <dbReference type="ARBA" id="ARBA00022691"/>
    </source>
</evidence>
<dbReference type="InterPro" id="IPR050362">
    <property type="entry name" value="Cation-dep_OMT"/>
</dbReference>
<evidence type="ECO:0000256" key="1">
    <source>
        <dbReference type="ARBA" id="ARBA00022603"/>
    </source>
</evidence>
<evidence type="ECO:0000256" key="2">
    <source>
        <dbReference type="ARBA" id="ARBA00022679"/>
    </source>
</evidence>
<evidence type="ECO:0000313" key="5">
    <source>
        <dbReference type="EMBL" id="RCH91535.1"/>
    </source>
</evidence>
<dbReference type="GO" id="GO:0032259">
    <property type="term" value="P:methylation"/>
    <property type="evidence" value="ECO:0007669"/>
    <property type="project" value="UniProtKB-KW"/>
</dbReference>
<dbReference type="PANTHER" id="PTHR10509">
    <property type="entry name" value="O-METHYLTRANSFERASE-RELATED"/>
    <property type="match status" value="1"/>
</dbReference>
<dbReference type="STRING" id="86630.A0A367JNS2"/>
<keyword evidence="2" id="KW-0808">Transferase</keyword>
<name>A0A367JNS2_RHIAZ</name>
<keyword evidence="6" id="KW-1185">Reference proteome</keyword>
<evidence type="ECO:0000256" key="4">
    <source>
        <dbReference type="ARBA" id="ARBA00023453"/>
    </source>
</evidence>
<comment type="caution">
    <text evidence="5">The sequence shown here is derived from an EMBL/GenBank/DDBJ whole genome shotgun (WGS) entry which is preliminary data.</text>
</comment>
<gene>
    <name evidence="5" type="ORF">CU097_010327</name>
</gene>
<keyword evidence="1" id="KW-0489">Methyltransferase</keyword>
<dbReference type="AlphaFoldDB" id="A0A367JNS2"/>
<evidence type="ECO:0008006" key="7">
    <source>
        <dbReference type="Google" id="ProtNLM"/>
    </source>
</evidence>
<sequence>MAEQVWKEVDDYTEELFFDQNDAVLQKTIELSNEAGLPPHNVSPTQGRMLAMLVQLKSAKRVLEIGTLGGYSTIYFGRALLSVTSNDAKLITLEKNPKCAVIAKENIERAGLGSIVDIKIGAAIDSLDELISKNEAPFDLIFIDADKINNTEYYKRAMQLAKSGTLIVADNVIRAGEVLDKSSQDPSVKGVRAFNDYISRDDRVCATAIQTVGCKGYDGFAMILVK</sequence>
<keyword evidence="3" id="KW-0949">S-adenosyl-L-methionine</keyword>
<dbReference type="Gene3D" id="3.40.50.150">
    <property type="entry name" value="Vaccinia Virus protein VP39"/>
    <property type="match status" value="1"/>
</dbReference>
<dbReference type="InterPro" id="IPR029063">
    <property type="entry name" value="SAM-dependent_MTases_sf"/>
</dbReference>
<dbReference type="Proteomes" id="UP000252139">
    <property type="component" value="Unassembled WGS sequence"/>
</dbReference>
<dbReference type="OrthoDB" id="10251242at2759"/>
<dbReference type="GO" id="GO:0008171">
    <property type="term" value="F:O-methyltransferase activity"/>
    <property type="evidence" value="ECO:0007669"/>
    <property type="project" value="InterPro"/>
</dbReference>
<organism evidence="5 6">
    <name type="scientific">Rhizopus azygosporus</name>
    <name type="common">Rhizopus microsporus var. azygosporus</name>
    <dbReference type="NCBI Taxonomy" id="86630"/>
    <lineage>
        <taxon>Eukaryota</taxon>
        <taxon>Fungi</taxon>
        <taxon>Fungi incertae sedis</taxon>
        <taxon>Mucoromycota</taxon>
        <taxon>Mucoromycotina</taxon>
        <taxon>Mucoromycetes</taxon>
        <taxon>Mucorales</taxon>
        <taxon>Mucorineae</taxon>
        <taxon>Rhizopodaceae</taxon>
        <taxon>Rhizopus</taxon>
    </lineage>
</organism>
<proteinExistence type="inferred from homology"/>